<feature type="transmembrane region" description="Helical" evidence="7">
    <location>
        <begin position="91"/>
        <end position="111"/>
    </location>
</feature>
<evidence type="ECO:0000256" key="5">
    <source>
        <dbReference type="ARBA" id="ARBA00023136"/>
    </source>
</evidence>
<evidence type="ECO:0000256" key="3">
    <source>
        <dbReference type="ARBA" id="ARBA00022692"/>
    </source>
</evidence>
<organism evidence="9 10">
    <name type="scientific">Pholiota conissans</name>
    <dbReference type="NCBI Taxonomy" id="109636"/>
    <lineage>
        <taxon>Eukaryota</taxon>
        <taxon>Fungi</taxon>
        <taxon>Dikarya</taxon>
        <taxon>Basidiomycota</taxon>
        <taxon>Agaricomycotina</taxon>
        <taxon>Agaricomycetes</taxon>
        <taxon>Agaricomycetidae</taxon>
        <taxon>Agaricales</taxon>
        <taxon>Agaricineae</taxon>
        <taxon>Strophariaceae</taxon>
        <taxon>Pholiota</taxon>
    </lineage>
</organism>
<feature type="transmembrane region" description="Helical" evidence="7">
    <location>
        <begin position="325"/>
        <end position="343"/>
    </location>
</feature>
<keyword evidence="10" id="KW-1185">Reference proteome</keyword>
<feature type="transmembrane region" description="Helical" evidence="7">
    <location>
        <begin position="144"/>
        <end position="166"/>
    </location>
</feature>
<feature type="domain" description="Major facilitator superfamily (MFS) profile" evidence="8">
    <location>
        <begin position="53"/>
        <end position="466"/>
    </location>
</feature>
<feature type="compositionally biased region" description="Basic and acidic residues" evidence="6">
    <location>
        <begin position="1"/>
        <end position="12"/>
    </location>
</feature>
<dbReference type="GO" id="GO:0016020">
    <property type="term" value="C:membrane"/>
    <property type="evidence" value="ECO:0007669"/>
    <property type="project" value="UniProtKB-SubCell"/>
</dbReference>
<evidence type="ECO:0000313" key="9">
    <source>
        <dbReference type="EMBL" id="KAF9484537.1"/>
    </source>
</evidence>
<accession>A0A9P6CYX2</accession>
<dbReference type="Proteomes" id="UP000807469">
    <property type="component" value="Unassembled WGS sequence"/>
</dbReference>
<keyword evidence="3 7" id="KW-0812">Transmembrane</keyword>
<dbReference type="AlphaFoldDB" id="A0A9P6CYX2"/>
<dbReference type="SUPFAM" id="SSF103473">
    <property type="entry name" value="MFS general substrate transporter"/>
    <property type="match status" value="1"/>
</dbReference>
<feature type="transmembrane region" description="Helical" evidence="7">
    <location>
        <begin position="374"/>
        <end position="396"/>
    </location>
</feature>
<evidence type="ECO:0000313" key="10">
    <source>
        <dbReference type="Proteomes" id="UP000807469"/>
    </source>
</evidence>
<feature type="transmembrane region" description="Helical" evidence="7">
    <location>
        <begin position="51"/>
        <end position="71"/>
    </location>
</feature>
<feature type="transmembrane region" description="Helical" evidence="7">
    <location>
        <begin position="350"/>
        <end position="368"/>
    </location>
</feature>
<evidence type="ECO:0000256" key="2">
    <source>
        <dbReference type="ARBA" id="ARBA00022448"/>
    </source>
</evidence>
<comment type="caution">
    <text evidence="9">The sequence shown here is derived from an EMBL/GenBank/DDBJ whole genome shotgun (WGS) entry which is preliminary data.</text>
</comment>
<dbReference type="Pfam" id="PF07690">
    <property type="entry name" value="MFS_1"/>
    <property type="match status" value="1"/>
</dbReference>
<keyword evidence="5 7" id="KW-0472">Membrane</keyword>
<gene>
    <name evidence="9" type="ORF">BDN70DRAFT_872316</name>
</gene>
<dbReference type="InterPro" id="IPR020846">
    <property type="entry name" value="MFS_dom"/>
</dbReference>
<feature type="region of interest" description="Disordered" evidence="6">
    <location>
        <begin position="1"/>
        <end position="35"/>
    </location>
</feature>
<comment type="subcellular location">
    <subcellularLocation>
        <location evidence="1">Membrane</location>
        <topology evidence="1">Multi-pass membrane protein</topology>
    </subcellularLocation>
</comment>
<evidence type="ECO:0000256" key="6">
    <source>
        <dbReference type="SAM" id="MobiDB-lite"/>
    </source>
</evidence>
<dbReference type="PANTHER" id="PTHR43791">
    <property type="entry name" value="PERMEASE-RELATED"/>
    <property type="match status" value="1"/>
</dbReference>
<sequence length="500" mass="54952">MTEEKNNVKADDLLESGRSITKSEANSSSDASDASDIDPVAEAKLVRKLDIIMLPLFTLIYALNFIDRTAIGNAKIAGLEKDLGMKGFDLNIALTVFYICYFISDIPANLIMKRVGSVWIAFLTFAFGIVSFGSAFIHNYNQMIVTRVFLGLAEGGSLSALVYLLARYYRRKELVLRTGLFFGLAPSIAGAFGGLLASGLLSLDNFGVVKSWRKIFFVEGIITTGIGLILFFIIPDDPLTTKIFSPAERELAIARMNADAVFKNDGKKEATTLKLFLQSFNLWTLVCAVGFTFINISFQGLSLFLPTVVNSLGKYTVVQAQLRTVPPFVVAGVWVVVIITWSFKMKQRAIPIMTSVLLQVAGYAITIATKNPHARYAACFLCVVGGTPCGPLFLIWGTDNAAPDTMKAMATAIIPGMGALGSLIAVWTYLPKDAPNFHKGNSLNLATGTLVVLLAVFGAFYLRWENAKRERGERDYRLEGKTEEEIRDLGYLHPKFRYQV</sequence>
<feature type="transmembrane region" description="Helical" evidence="7">
    <location>
        <begin position="118"/>
        <end position="138"/>
    </location>
</feature>
<dbReference type="InterPro" id="IPR036259">
    <property type="entry name" value="MFS_trans_sf"/>
</dbReference>
<feature type="transmembrane region" description="Helical" evidence="7">
    <location>
        <begin position="442"/>
        <end position="462"/>
    </location>
</feature>
<evidence type="ECO:0000259" key="8">
    <source>
        <dbReference type="PROSITE" id="PS50850"/>
    </source>
</evidence>
<feature type="transmembrane region" description="Helical" evidence="7">
    <location>
        <begin position="215"/>
        <end position="234"/>
    </location>
</feature>
<evidence type="ECO:0000256" key="7">
    <source>
        <dbReference type="SAM" id="Phobius"/>
    </source>
</evidence>
<evidence type="ECO:0000256" key="4">
    <source>
        <dbReference type="ARBA" id="ARBA00022989"/>
    </source>
</evidence>
<dbReference type="InterPro" id="IPR011701">
    <property type="entry name" value="MFS"/>
</dbReference>
<dbReference type="EMBL" id="MU155142">
    <property type="protein sequence ID" value="KAF9484537.1"/>
    <property type="molecule type" value="Genomic_DNA"/>
</dbReference>
<reference evidence="9" key="1">
    <citation type="submission" date="2020-11" db="EMBL/GenBank/DDBJ databases">
        <authorList>
            <consortium name="DOE Joint Genome Institute"/>
            <person name="Ahrendt S."/>
            <person name="Riley R."/>
            <person name="Andreopoulos W."/>
            <person name="Labutti K."/>
            <person name="Pangilinan J."/>
            <person name="Ruiz-Duenas F.J."/>
            <person name="Barrasa J.M."/>
            <person name="Sanchez-Garcia M."/>
            <person name="Camarero S."/>
            <person name="Miyauchi S."/>
            <person name="Serrano A."/>
            <person name="Linde D."/>
            <person name="Babiker R."/>
            <person name="Drula E."/>
            <person name="Ayuso-Fernandez I."/>
            <person name="Pacheco R."/>
            <person name="Padilla G."/>
            <person name="Ferreira P."/>
            <person name="Barriuso J."/>
            <person name="Kellner H."/>
            <person name="Castanera R."/>
            <person name="Alfaro M."/>
            <person name="Ramirez L."/>
            <person name="Pisabarro A.G."/>
            <person name="Kuo A."/>
            <person name="Tritt A."/>
            <person name="Lipzen A."/>
            <person name="He G."/>
            <person name="Yan M."/>
            <person name="Ng V."/>
            <person name="Cullen D."/>
            <person name="Martin F."/>
            <person name="Rosso M.-N."/>
            <person name="Henrissat B."/>
            <person name="Hibbett D."/>
            <person name="Martinez A.T."/>
            <person name="Grigoriev I.V."/>
        </authorList>
    </citation>
    <scope>NUCLEOTIDE SEQUENCE</scope>
    <source>
        <strain evidence="9">CIRM-BRFM 674</strain>
    </source>
</reference>
<keyword evidence="4 7" id="KW-1133">Transmembrane helix</keyword>
<feature type="compositionally biased region" description="Low complexity" evidence="6">
    <location>
        <begin position="23"/>
        <end position="34"/>
    </location>
</feature>
<proteinExistence type="predicted"/>
<dbReference type="FunFam" id="1.20.1250.20:FF:000018">
    <property type="entry name" value="MFS transporter permease"/>
    <property type="match status" value="1"/>
</dbReference>
<keyword evidence="2" id="KW-0813">Transport</keyword>
<dbReference type="Gene3D" id="1.20.1250.20">
    <property type="entry name" value="MFS general substrate transporter like domains"/>
    <property type="match status" value="1"/>
</dbReference>
<dbReference type="OrthoDB" id="2962993at2759"/>
<dbReference type="PROSITE" id="PS50850">
    <property type="entry name" value="MFS"/>
    <property type="match status" value="1"/>
</dbReference>
<feature type="transmembrane region" description="Helical" evidence="7">
    <location>
        <begin position="282"/>
        <end position="305"/>
    </location>
</feature>
<evidence type="ECO:0000256" key="1">
    <source>
        <dbReference type="ARBA" id="ARBA00004141"/>
    </source>
</evidence>
<dbReference type="PANTHER" id="PTHR43791:SF48">
    <property type="entry name" value="TRANSPORTER, PUTATIVE (AFU_ORTHOLOGUE AFUA_4G01000)-RELATED"/>
    <property type="match status" value="1"/>
</dbReference>
<protein>
    <submittedName>
        <fullName evidence="9">MFS general substrate transporter</fullName>
    </submittedName>
</protein>
<feature type="transmembrane region" description="Helical" evidence="7">
    <location>
        <begin position="408"/>
        <end position="430"/>
    </location>
</feature>
<dbReference type="GO" id="GO:0022857">
    <property type="term" value="F:transmembrane transporter activity"/>
    <property type="evidence" value="ECO:0007669"/>
    <property type="project" value="InterPro"/>
</dbReference>
<feature type="transmembrane region" description="Helical" evidence="7">
    <location>
        <begin position="178"/>
        <end position="203"/>
    </location>
</feature>
<name>A0A9P6CYX2_9AGAR</name>
<dbReference type="FunFam" id="1.20.1250.20:FF:000013">
    <property type="entry name" value="MFS general substrate transporter"/>
    <property type="match status" value="1"/>
</dbReference>